<dbReference type="KEGG" id="kmn:HW532_11050"/>
<dbReference type="PANTHER" id="PTHR10534">
    <property type="entry name" value="PYRIDOXAL KINASE"/>
    <property type="match status" value="1"/>
</dbReference>
<dbReference type="SUPFAM" id="SSF53613">
    <property type="entry name" value="Ribokinase-like"/>
    <property type="match status" value="1"/>
</dbReference>
<evidence type="ECO:0000256" key="3">
    <source>
        <dbReference type="ARBA" id="ARBA00022741"/>
    </source>
</evidence>
<dbReference type="EC" id="2.7.1.35" evidence="1"/>
<dbReference type="RefSeq" id="WP_213160541.1">
    <property type="nucleotide sequence ID" value="NZ_CP058214.1"/>
</dbReference>
<dbReference type="GO" id="GO:0005524">
    <property type="term" value="F:ATP binding"/>
    <property type="evidence" value="ECO:0007669"/>
    <property type="project" value="UniProtKB-KW"/>
</dbReference>
<dbReference type="InterPro" id="IPR029056">
    <property type="entry name" value="Ribokinase-like"/>
</dbReference>
<evidence type="ECO:0000256" key="1">
    <source>
        <dbReference type="ARBA" id="ARBA00012104"/>
    </source>
</evidence>
<dbReference type="Pfam" id="PF08543">
    <property type="entry name" value="Phos_pyr_kin"/>
    <property type="match status" value="1"/>
</dbReference>
<keyword evidence="8" id="KW-1185">Reference proteome</keyword>
<dbReference type="InterPro" id="IPR013749">
    <property type="entry name" value="PM/HMP-P_kinase-1"/>
</dbReference>
<keyword evidence="4 7" id="KW-0418">Kinase</keyword>
<dbReference type="AlphaFoldDB" id="A0A7S8C4C3"/>
<gene>
    <name evidence="7" type="primary">pdxY</name>
    <name evidence="7" type="ORF">HW532_11050</name>
</gene>
<keyword evidence="3" id="KW-0547">Nucleotide-binding</keyword>
<dbReference type="EMBL" id="CP058214">
    <property type="protein sequence ID" value="QPC43180.1"/>
    <property type="molecule type" value="Genomic_DNA"/>
</dbReference>
<feature type="domain" description="Pyridoxamine kinase/Phosphomethylpyrimidine kinase" evidence="6">
    <location>
        <begin position="18"/>
        <end position="249"/>
    </location>
</feature>
<proteinExistence type="predicted"/>
<name>A0A7S8C4C3_9HYPH</name>
<evidence type="ECO:0000256" key="5">
    <source>
        <dbReference type="ARBA" id="ARBA00022840"/>
    </source>
</evidence>
<dbReference type="NCBIfam" id="TIGR00687">
    <property type="entry name" value="pyridox_kin"/>
    <property type="match status" value="1"/>
</dbReference>
<evidence type="ECO:0000259" key="6">
    <source>
        <dbReference type="Pfam" id="PF08543"/>
    </source>
</evidence>
<keyword evidence="2 7" id="KW-0808">Transferase</keyword>
<dbReference type="Gene3D" id="3.40.1190.20">
    <property type="match status" value="1"/>
</dbReference>
<keyword evidence="5" id="KW-0067">ATP-binding</keyword>
<organism evidence="7 8">
    <name type="scientific">Kaustia mangrovi</name>
    <dbReference type="NCBI Taxonomy" id="2593653"/>
    <lineage>
        <taxon>Bacteria</taxon>
        <taxon>Pseudomonadati</taxon>
        <taxon>Pseudomonadota</taxon>
        <taxon>Alphaproteobacteria</taxon>
        <taxon>Hyphomicrobiales</taxon>
        <taxon>Parvibaculaceae</taxon>
        <taxon>Kaustia</taxon>
    </lineage>
</organism>
<dbReference type="InterPro" id="IPR004625">
    <property type="entry name" value="PyrdxlKinase"/>
</dbReference>
<reference evidence="7 8" key="1">
    <citation type="submission" date="2020-06" db="EMBL/GenBank/DDBJ databases">
        <title>Genome sequence of 2 isolates from Red Sea Mangroves.</title>
        <authorList>
            <person name="Sefrji F."/>
            <person name="Michoud G."/>
            <person name="Merlino G."/>
            <person name="Daffonchio D."/>
        </authorList>
    </citation>
    <scope>NUCLEOTIDE SEQUENCE [LARGE SCALE GENOMIC DNA]</scope>
    <source>
        <strain evidence="7 8">R1DC25</strain>
    </source>
</reference>
<protein>
    <recommendedName>
        <fullName evidence="1">pyridoxal kinase</fullName>
        <ecNumber evidence="1">2.7.1.35</ecNumber>
    </recommendedName>
</protein>
<evidence type="ECO:0000256" key="4">
    <source>
        <dbReference type="ARBA" id="ARBA00022777"/>
    </source>
</evidence>
<dbReference type="CDD" id="cd01173">
    <property type="entry name" value="pyridoxal_pyridoxamine_kinase"/>
    <property type="match status" value="1"/>
</dbReference>
<evidence type="ECO:0000313" key="7">
    <source>
        <dbReference type="EMBL" id="QPC43180.1"/>
    </source>
</evidence>
<dbReference type="GO" id="GO:0009443">
    <property type="term" value="P:pyridoxal 5'-phosphate salvage"/>
    <property type="evidence" value="ECO:0007669"/>
    <property type="project" value="InterPro"/>
</dbReference>
<dbReference type="GO" id="GO:0008478">
    <property type="term" value="F:pyridoxal kinase activity"/>
    <property type="evidence" value="ECO:0007669"/>
    <property type="project" value="UniProtKB-EC"/>
</dbReference>
<evidence type="ECO:0000256" key="2">
    <source>
        <dbReference type="ARBA" id="ARBA00022679"/>
    </source>
</evidence>
<evidence type="ECO:0000313" key="8">
    <source>
        <dbReference type="Proteomes" id="UP000593594"/>
    </source>
</evidence>
<dbReference type="Proteomes" id="UP000593594">
    <property type="component" value="Chromosome"/>
</dbReference>
<accession>A0A7S8C4C3</accession>
<sequence length="280" mass="29241">MARILAISSQVVRGHVGNSAAVPVLQALGHEVMTVPTVVLTSHPGHGAFAGFPVETEALEAIFEVLAGHGWLDGLDAVMTGYFRSASQVCAAAGLVDRLKAGPTPPFVLIDPILGDLPDGLYVPEDVAATLRDRLLPSSDCITPNRFELGWLSGMPIEDAETAIAAAGRLGVACVLATSVPAGNDRLANLLVRAGRVLSAEVHRRAYVPQGTGDLIAALLLGHRLRALEERDAFTRAVAGVDETLNASIGHDELNLAGVLTRLRDVDGWPVSLVGGTAHP</sequence>
<dbReference type="GO" id="GO:0005829">
    <property type="term" value="C:cytosol"/>
    <property type="evidence" value="ECO:0007669"/>
    <property type="project" value="TreeGrafter"/>
</dbReference>
<dbReference type="PANTHER" id="PTHR10534:SF2">
    <property type="entry name" value="PYRIDOXAL KINASE"/>
    <property type="match status" value="1"/>
</dbReference>